<dbReference type="Proteomes" id="UP000198793">
    <property type="component" value="Unassembled WGS sequence"/>
</dbReference>
<feature type="transmembrane region" description="Helical" evidence="8">
    <location>
        <begin position="57"/>
        <end position="73"/>
    </location>
</feature>
<feature type="transmembrane region" description="Helical" evidence="8">
    <location>
        <begin position="219"/>
        <end position="240"/>
    </location>
</feature>
<feature type="domain" description="Citrate transporter-like" evidence="9">
    <location>
        <begin position="19"/>
        <end position="346"/>
    </location>
</feature>
<dbReference type="EMBL" id="FNIT01000001">
    <property type="protein sequence ID" value="SDN67485.1"/>
    <property type="molecule type" value="Genomic_DNA"/>
</dbReference>
<evidence type="ECO:0000256" key="1">
    <source>
        <dbReference type="ARBA" id="ARBA00004651"/>
    </source>
</evidence>
<evidence type="ECO:0000313" key="11">
    <source>
        <dbReference type="Proteomes" id="UP000198793"/>
    </source>
</evidence>
<evidence type="ECO:0000256" key="3">
    <source>
        <dbReference type="ARBA" id="ARBA00022448"/>
    </source>
</evidence>
<dbReference type="CDD" id="cd01118">
    <property type="entry name" value="ArsB_permease"/>
    <property type="match status" value="1"/>
</dbReference>
<dbReference type="PANTHER" id="PTHR43302">
    <property type="entry name" value="TRANSPORTER ARSB-RELATED"/>
    <property type="match status" value="1"/>
</dbReference>
<feature type="transmembrane region" description="Helical" evidence="8">
    <location>
        <begin position="137"/>
        <end position="157"/>
    </location>
</feature>
<dbReference type="InterPro" id="IPR004680">
    <property type="entry name" value="Cit_transptr-like_dom"/>
</dbReference>
<dbReference type="GO" id="GO:0005886">
    <property type="term" value="C:plasma membrane"/>
    <property type="evidence" value="ECO:0007669"/>
    <property type="project" value="UniProtKB-SubCell"/>
</dbReference>
<dbReference type="GO" id="GO:0015105">
    <property type="term" value="F:arsenite transmembrane transporter activity"/>
    <property type="evidence" value="ECO:0007669"/>
    <property type="project" value="InterPro"/>
</dbReference>
<keyword evidence="11" id="KW-1185">Reference proteome</keyword>
<keyword evidence="4" id="KW-1003">Cell membrane</keyword>
<evidence type="ECO:0000313" key="10">
    <source>
        <dbReference type="EMBL" id="SDN67485.1"/>
    </source>
</evidence>
<feature type="transmembrane region" description="Helical" evidence="8">
    <location>
        <begin position="274"/>
        <end position="292"/>
    </location>
</feature>
<dbReference type="STRING" id="1166073.SAMN05192530_101693"/>
<comment type="similarity">
    <text evidence="2">Belongs to the CitM (TC 2.A.11) transporter family.</text>
</comment>
<proteinExistence type="inferred from homology"/>
<evidence type="ECO:0000256" key="7">
    <source>
        <dbReference type="ARBA" id="ARBA00023136"/>
    </source>
</evidence>
<evidence type="ECO:0000256" key="4">
    <source>
        <dbReference type="ARBA" id="ARBA00022475"/>
    </source>
</evidence>
<dbReference type="Pfam" id="PF03600">
    <property type="entry name" value="CitMHS"/>
    <property type="match status" value="1"/>
</dbReference>
<evidence type="ECO:0000259" key="9">
    <source>
        <dbReference type="Pfam" id="PF03600"/>
    </source>
</evidence>
<keyword evidence="6 8" id="KW-1133">Transmembrane helix</keyword>
<name>A0A1H0DBI8_9HYPH</name>
<dbReference type="AlphaFoldDB" id="A0A1H0DBI8"/>
<keyword evidence="5 8" id="KW-0812">Transmembrane</keyword>
<dbReference type="OrthoDB" id="9774335at2"/>
<feature type="transmembrane region" description="Helical" evidence="8">
    <location>
        <begin position="363"/>
        <end position="382"/>
    </location>
</feature>
<feature type="transmembrane region" description="Helical" evidence="8">
    <location>
        <begin position="99"/>
        <end position="125"/>
    </location>
</feature>
<feature type="transmembrane region" description="Helical" evidence="8">
    <location>
        <begin position="246"/>
        <end position="262"/>
    </location>
</feature>
<reference evidence="10 11" key="1">
    <citation type="submission" date="2016-10" db="EMBL/GenBank/DDBJ databases">
        <authorList>
            <person name="de Groot N.N."/>
        </authorList>
    </citation>
    <scope>NUCLEOTIDE SEQUENCE [LARGE SCALE GENOMIC DNA]</scope>
    <source>
        <strain evidence="11">L7-484,KACC 16230,DSM 25025</strain>
    </source>
</reference>
<dbReference type="RefSeq" id="WP_090668788.1">
    <property type="nucleotide sequence ID" value="NZ_FNIT01000001.1"/>
</dbReference>
<dbReference type="PRINTS" id="PR00758">
    <property type="entry name" value="ARSENICPUMP"/>
</dbReference>
<feature type="transmembrane region" description="Helical" evidence="8">
    <location>
        <begin position="27"/>
        <end position="45"/>
    </location>
</feature>
<feature type="transmembrane region" description="Helical" evidence="8">
    <location>
        <begin position="394"/>
        <end position="415"/>
    </location>
</feature>
<evidence type="ECO:0000256" key="5">
    <source>
        <dbReference type="ARBA" id="ARBA00022692"/>
    </source>
</evidence>
<keyword evidence="7 8" id="KW-0472">Membrane</keyword>
<accession>A0A1H0DBI8</accession>
<dbReference type="InterPro" id="IPR000802">
    <property type="entry name" value="Arsenical_pump_ArsB"/>
</dbReference>
<sequence>MGANAGIWLISALSVAGVIFRPFRWPEWVFALVGAVLLVALGLIAPREGLVGVRSGLDVYLFLAGMMLLAEIARREGLFDTLAALAAGRANGSPERLFVLIYLVATLVTVFLSNDATAVVMTPAVAAVARAARASDAVPYLLVCAFVANAASFVLPISNPANLVVFGEHLPHLGEWLARFLLPSVLSIVATFLVLRWTQREALRGQLGEIVTVPPLSHGGRVAAIGLAVAALVLVVASWLGFELGWPTLIAALGTLLVTSIAERRAPWGALGGVSWDTLVLVAGLFVIVRALELSGLQDALANALQEPLNAAPRIGALAIGSALAVGTNLTNNLPLGLLAGAFAQGVELPRRVVDAILVGVDIGPNLSVTGSLATILWLTALRREGIEFGAWRFLKLGFVVMPPALVLALLAVAFQPW</sequence>
<evidence type="ECO:0000256" key="2">
    <source>
        <dbReference type="ARBA" id="ARBA00009843"/>
    </source>
</evidence>
<feature type="transmembrane region" description="Helical" evidence="8">
    <location>
        <begin position="177"/>
        <end position="198"/>
    </location>
</feature>
<gene>
    <name evidence="10" type="ORF">SAMN05192530_101693</name>
</gene>
<evidence type="ECO:0000256" key="8">
    <source>
        <dbReference type="SAM" id="Phobius"/>
    </source>
</evidence>
<organism evidence="10 11">
    <name type="scientific">Aureimonas jatrophae</name>
    <dbReference type="NCBI Taxonomy" id="1166073"/>
    <lineage>
        <taxon>Bacteria</taxon>
        <taxon>Pseudomonadati</taxon>
        <taxon>Pseudomonadota</taxon>
        <taxon>Alphaproteobacteria</taxon>
        <taxon>Hyphomicrobiales</taxon>
        <taxon>Aurantimonadaceae</taxon>
        <taxon>Aureimonas</taxon>
    </lineage>
</organism>
<keyword evidence="3" id="KW-0813">Transport</keyword>
<dbReference type="PANTHER" id="PTHR43302:SF5">
    <property type="entry name" value="TRANSPORTER ARSB-RELATED"/>
    <property type="match status" value="1"/>
</dbReference>
<protein>
    <submittedName>
        <fullName evidence="10">Arsenite efflux membrane protein ArsB</fullName>
    </submittedName>
</protein>
<comment type="subcellular location">
    <subcellularLocation>
        <location evidence="1">Cell membrane</location>
        <topology evidence="1">Multi-pass membrane protein</topology>
    </subcellularLocation>
</comment>
<evidence type="ECO:0000256" key="6">
    <source>
        <dbReference type="ARBA" id="ARBA00022989"/>
    </source>
</evidence>